<gene>
    <name evidence="2" type="ORF">DPMN_174500</name>
</gene>
<feature type="region of interest" description="Disordered" evidence="1">
    <location>
        <begin position="33"/>
        <end position="54"/>
    </location>
</feature>
<keyword evidence="3" id="KW-1185">Reference proteome</keyword>
<proteinExistence type="predicted"/>
<reference evidence="2" key="2">
    <citation type="submission" date="2020-11" db="EMBL/GenBank/DDBJ databases">
        <authorList>
            <person name="McCartney M.A."/>
            <person name="Auch B."/>
            <person name="Kono T."/>
            <person name="Mallez S."/>
            <person name="Becker A."/>
            <person name="Gohl D.M."/>
            <person name="Silverstein K.A.T."/>
            <person name="Koren S."/>
            <person name="Bechman K.B."/>
            <person name="Herman A."/>
            <person name="Abrahante J.E."/>
            <person name="Garbe J."/>
        </authorList>
    </citation>
    <scope>NUCLEOTIDE SEQUENCE</scope>
    <source>
        <strain evidence="2">Duluth1</strain>
        <tissue evidence="2">Whole animal</tissue>
    </source>
</reference>
<name>A0A9D4E782_DREPO</name>
<dbReference type="AlphaFoldDB" id="A0A9D4E782"/>
<accession>A0A9D4E782</accession>
<feature type="compositionally biased region" description="Pro residues" evidence="1">
    <location>
        <begin position="37"/>
        <end position="48"/>
    </location>
</feature>
<reference evidence="2" key="1">
    <citation type="journal article" date="2019" name="bioRxiv">
        <title>The Genome of the Zebra Mussel, Dreissena polymorpha: A Resource for Invasive Species Research.</title>
        <authorList>
            <person name="McCartney M.A."/>
            <person name="Auch B."/>
            <person name="Kono T."/>
            <person name="Mallez S."/>
            <person name="Zhang Y."/>
            <person name="Obille A."/>
            <person name="Becker A."/>
            <person name="Abrahante J.E."/>
            <person name="Garbe J."/>
            <person name="Badalamenti J.P."/>
            <person name="Herman A."/>
            <person name="Mangelson H."/>
            <person name="Liachko I."/>
            <person name="Sullivan S."/>
            <person name="Sone E.D."/>
            <person name="Koren S."/>
            <person name="Silverstein K.A.T."/>
            <person name="Beckman K.B."/>
            <person name="Gohl D.M."/>
        </authorList>
    </citation>
    <scope>NUCLEOTIDE SEQUENCE</scope>
    <source>
        <strain evidence="2">Duluth1</strain>
        <tissue evidence="2">Whole animal</tissue>
    </source>
</reference>
<organism evidence="2 3">
    <name type="scientific">Dreissena polymorpha</name>
    <name type="common">Zebra mussel</name>
    <name type="synonym">Mytilus polymorpha</name>
    <dbReference type="NCBI Taxonomy" id="45954"/>
    <lineage>
        <taxon>Eukaryota</taxon>
        <taxon>Metazoa</taxon>
        <taxon>Spiralia</taxon>
        <taxon>Lophotrochozoa</taxon>
        <taxon>Mollusca</taxon>
        <taxon>Bivalvia</taxon>
        <taxon>Autobranchia</taxon>
        <taxon>Heteroconchia</taxon>
        <taxon>Euheterodonta</taxon>
        <taxon>Imparidentia</taxon>
        <taxon>Neoheterodontei</taxon>
        <taxon>Myida</taxon>
        <taxon>Dreissenoidea</taxon>
        <taxon>Dreissenidae</taxon>
        <taxon>Dreissena</taxon>
    </lineage>
</organism>
<dbReference type="EMBL" id="JAIWYP010000009">
    <property type="protein sequence ID" value="KAH3773145.1"/>
    <property type="molecule type" value="Genomic_DNA"/>
</dbReference>
<comment type="caution">
    <text evidence="2">The sequence shown here is derived from an EMBL/GenBank/DDBJ whole genome shotgun (WGS) entry which is preliminary data.</text>
</comment>
<dbReference type="Proteomes" id="UP000828390">
    <property type="component" value="Unassembled WGS sequence"/>
</dbReference>
<protein>
    <submittedName>
        <fullName evidence="2">Uncharacterized protein</fullName>
    </submittedName>
</protein>
<evidence type="ECO:0000256" key="1">
    <source>
        <dbReference type="SAM" id="MobiDB-lite"/>
    </source>
</evidence>
<sequence>MCGKDTKREFFEFTGDFITFKFYADFRRNASYTYPPTTAPPPTRPRPPQVNCTDPRDVTGIYNNVCSS</sequence>
<evidence type="ECO:0000313" key="3">
    <source>
        <dbReference type="Proteomes" id="UP000828390"/>
    </source>
</evidence>
<evidence type="ECO:0000313" key="2">
    <source>
        <dbReference type="EMBL" id="KAH3773145.1"/>
    </source>
</evidence>